<sequence length="95" mass="9534" precursor="true">METPAATGIAWRSLATVAGAVATSIAVAVAAVIAVVFAATLVVIGFMATALLGLAAFALRGRSAASTAPAGDPGLIEARHMGGHSWVAYGWNERR</sequence>
<name>B0T4Z4_CAUSK</name>
<keyword evidence="1" id="KW-0812">Transmembrane</keyword>
<keyword evidence="1" id="KW-1133">Transmembrane helix</keyword>
<evidence type="ECO:0000256" key="1">
    <source>
        <dbReference type="SAM" id="Phobius"/>
    </source>
</evidence>
<proteinExistence type="predicted"/>
<protein>
    <submittedName>
        <fullName evidence="2">Uncharacterized protein</fullName>
    </submittedName>
</protein>
<dbReference type="EMBL" id="CP000927">
    <property type="protein sequence ID" value="ABZ72521.1"/>
    <property type="molecule type" value="Genomic_DNA"/>
</dbReference>
<feature type="transmembrane region" description="Helical" evidence="1">
    <location>
        <begin position="20"/>
        <end position="53"/>
    </location>
</feature>
<dbReference type="AlphaFoldDB" id="B0T4Z4"/>
<dbReference type="KEGG" id="cak:Caul_3394"/>
<reference evidence="2" key="1">
    <citation type="submission" date="2008-01" db="EMBL/GenBank/DDBJ databases">
        <title>Complete sequence of chromosome of Caulobacter sp. K31.</title>
        <authorList>
            <consortium name="US DOE Joint Genome Institute"/>
            <person name="Copeland A."/>
            <person name="Lucas S."/>
            <person name="Lapidus A."/>
            <person name="Barry K."/>
            <person name="Glavina del Rio T."/>
            <person name="Dalin E."/>
            <person name="Tice H."/>
            <person name="Pitluck S."/>
            <person name="Bruce D."/>
            <person name="Goodwin L."/>
            <person name="Thompson L.S."/>
            <person name="Brettin T."/>
            <person name="Detter J.C."/>
            <person name="Han C."/>
            <person name="Schmutz J."/>
            <person name="Larimer F."/>
            <person name="Land M."/>
            <person name="Hauser L."/>
            <person name="Kyrpides N."/>
            <person name="Kim E."/>
            <person name="Stephens C."/>
            <person name="Richardson P."/>
        </authorList>
    </citation>
    <scope>NUCLEOTIDE SEQUENCE [LARGE SCALE GENOMIC DNA]</scope>
    <source>
        <strain evidence="2">K31</strain>
    </source>
</reference>
<dbReference type="eggNOG" id="ENOG5033P8R">
    <property type="taxonomic scope" value="Bacteria"/>
</dbReference>
<keyword evidence="1" id="KW-0472">Membrane</keyword>
<evidence type="ECO:0000313" key="2">
    <source>
        <dbReference type="EMBL" id="ABZ72521.1"/>
    </source>
</evidence>
<accession>B0T4Z4</accession>
<dbReference type="HOGENOM" id="CLU_184299_0_0_5"/>
<organism evidence="2">
    <name type="scientific">Caulobacter sp. (strain K31)</name>
    <dbReference type="NCBI Taxonomy" id="366602"/>
    <lineage>
        <taxon>Bacteria</taxon>
        <taxon>Pseudomonadati</taxon>
        <taxon>Pseudomonadota</taxon>
        <taxon>Alphaproteobacteria</taxon>
        <taxon>Caulobacterales</taxon>
        <taxon>Caulobacteraceae</taxon>
        <taxon>Caulobacter</taxon>
    </lineage>
</organism>
<gene>
    <name evidence="2" type="ordered locus">Caul_3394</name>
</gene>